<dbReference type="OrthoDB" id="195558at2759"/>
<proteinExistence type="predicted"/>
<name>K0RY85_THAOC</name>
<evidence type="ECO:0000313" key="2">
    <source>
        <dbReference type="Proteomes" id="UP000266841"/>
    </source>
</evidence>
<comment type="caution">
    <text evidence="1">The sequence shown here is derived from an EMBL/GenBank/DDBJ whole genome shotgun (WGS) entry which is preliminary data.</text>
</comment>
<keyword evidence="2" id="KW-1185">Reference proteome</keyword>
<dbReference type="EMBL" id="AGNL01024477">
    <property type="protein sequence ID" value="EJK58693.1"/>
    <property type="molecule type" value="Genomic_DNA"/>
</dbReference>
<evidence type="ECO:0000313" key="1">
    <source>
        <dbReference type="EMBL" id="EJK58693.1"/>
    </source>
</evidence>
<accession>K0RY85</accession>
<dbReference type="Gene3D" id="2.60.120.920">
    <property type="match status" value="1"/>
</dbReference>
<gene>
    <name evidence="1" type="ORF">THAOC_21157</name>
</gene>
<sequence>MPNLDLDRYADGHFTFFNRSLYDDFLAERSDEWGIDNVNICLYIGRRGHMFWTNRDDKGESCVVGIEGCGSGGTFGMLLNLVRGTLAVYKNNRRLGVMKDGLSGSYCWCASTAERDSITIKRGEAPRA</sequence>
<organism evidence="1 2">
    <name type="scientific">Thalassiosira oceanica</name>
    <name type="common">Marine diatom</name>
    <dbReference type="NCBI Taxonomy" id="159749"/>
    <lineage>
        <taxon>Eukaryota</taxon>
        <taxon>Sar</taxon>
        <taxon>Stramenopiles</taxon>
        <taxon>Ochrophyta</taxon>
        <taxon>Bacillariophyta</taxon>
        <taxon>Coscinodiscophyceae</taxon>
        <taxon>Thalassiosirophycidae</taxon>
        <taxon>Thalassiosirales</taxon>
        <taxon>Thalassiosiraceae</taxon>
        <taxon>Thalassiosira</taxon>
    </lineage>
</organism>
<protein>
    <submittedName>
        <fullName evidence="1">Uncharacterized protein</fullName>
    </submittedName>
</protein>
<reference evidence="1 2" key="1">
    <citation type="journal article" date="2012" name="Genome Biol.">
        <title>Genome and low-iron response of an oceanic diatom adapted to chronic iron limitation.</title>
        <authorList>
            <person name="Lommer M."/>
            <person name="Specht M."/>
            <person name="Roy A.S."/>
            <person name="Kraemer L."/>
            <person name="Andreson R."/>
            <person name="Gutowska M.A."/>
            <person name="Wolf J."/>
            <person name="Bergner S.V."/>
            <person name="Schilhabel M.B."/>
            <person name="Klostermeier U.C."/>
            <person name="Beiko R.G."/>
            <person name="Rosenstiel P."/>
            <person name="Hippler M."/>
            <person name="Laroche J."/>
        </authorList>
    </citation>
    <scope>NUCLEOTIDE SEQUENCE [LARGE SCALE GENOMIC DNA]</scope>
    <source>
        <strain evidence="1 2">CCMP1005</strain>
    </source>
</reference>
<dbReference type="InterPro" id="IPR043136">
    <property type="entry name" value="B30.2/SPRY_sf"/>
</dbReference>
<dbReference type="Proteomes" id="UP000266841">
    <property type="component" value="Unassembled WGS sequence"/>
</dbReference>
<dbReference type="AlphaFoldDB" id="K0RY85"/>